<evidence type="ECO:0000256" key="11">
    <source>
        <dbReference type="SAM" id="MobiDB-lite"/>
    </source>
</evidence>
<dbReference type="GO" id="GO:0046872">
    <property type="term" value="F:metal ion binding"/>
    <property type="evidence" value="ECO:0007669"/>
    <property type="project" value="UniProtKB-KW"/>
</dbReference>
<dbReference type="Proteomes" id="UP000504634">
    <property type="component" value="Unplaced"/>
</dbReference>
<protein>
    <recommendedName>
        <fullName evidence="10">Mitochondrial import inner membrane translocase subunit</fullName>
    </recommendedName>
</protein>
<evidence type="ECO:0000256" key="2">
    <source>
        <dbReference type="ARBA" id="ARBA00022448"/>
    </source>
</evidence>
<dbReference type="InterPro" id="IPR035427">
    <property type="entry name" value="Tim10-like_dom_sf"/>
</dbReference>
<gene>
    <name evidence="14" type="primary">LOC115627538</name>
</gene>
<evidence type="ECO:0000256" key="3">
    <source>
        <dbReference type="ARBA" id="ARBA00022723"/>
    </source>
</evidence>
<keyword evidence="3" id="KW-0479">Metal-binding</keyword>
<sequence length="98" mass="11261">MEDSTQVHTKLMARAKQEFVLASVQALLQKMTTKCFKKCIDRPGITLDAAEQKCISMCMDRFMDSWTLVSQTFSNRVHKESEDLKPKPAQHEQQQDIA</sequence>
<dbReference type="FunFam" id="1.10.287.810:FF:000001">
    <property type="entry name" value="mitochondrial import inner membrane translocase subunit TIM13"/>
    <property type="match status" value="1"/>
</dbReference>
<evidence type="ECO:0000259" key="12">
    <source>
        <dbReference type="Pfam" id="PF02953"/>
    </source>
</evidence>
<dbReference type="AlphaFoldDB" id="A0A6J2TW29"/>
<organism evidence="13 14">
    <name type="scientific">Drosophila lebanonensis</name>
    <name type="common">Fruit fly</name>
    <name type="synonym">Scaptodrosophila lebanonensis</name>
    <dbReference type="NCBI Taxonomy" id="7225"/>
    <lineage>
        <taxon>Eukaryota</taxon>
        <taxon>Metazoa</taxon>
        <taxon>Ecdysozoa</taxon>
        <taxon>Arthropoda</taxon>
        <taxon>Hexapoda</taxon>
        <taxon>Insecta</taxon>
        <taxon>Pterygota</taxon>
        <taxon>Neoptera</taxon>
        <taxon>Endopterygota</taxon>
        <taxon>Diptera</taxon>
        <taxon>Brachycera</taxon>
        <taxon>Muscomorpha</taxon>
        <taxon>Ephydroidea</taxon>
        <taxon>Drosophilidae</taxon>
        <taxon>Scaptodrosophila</taxon>
    </lineage>
</organism>
<evidence type="ECO:0000256" key="10">
    <source>
        <dbReference type="RuleBase" id="RU367043"/>
    </source>
</evidence>
<dbReference type="GO" id="GO:0015031">
    <property type="term" value="P:protein transport"/>
    <property type="evidence" value="ECO:0007669"/>
    <property type="project" value="UniProtKB-KW"/>
</dbReference>
<keyword evidence="10" id="KW-0472">Membrane</keyword>
<evidence type="ECO:0000256" key="7">
    <source>
        <dbReference type="ARBA" id="ARBA00023128"/>
    </source>
</evidence>
<evidence type="ECO:0000313" key="14">
    <source>
        <dbReference type="RefSeq" id="XP_030379107.1"/>
    </source>
</evidence>
<dbReference type="OrthoDB" id="7813104at2759"/>
<keyword evidence="9 10" id="KW-0143">Chaperone</keyword>
<evidence type="ECO:0000256" key="8">
    <source>
        <dbReference type="ARBA" id="ARBA00023157"/>
    </source>
</evidence>
<name>A0A6J2TW29_DROLE</name>
<keyword evidence="8 10" id="KW-1015">Disulfide bond</keyword>
<reference evidence="14" key="1">
    <citation type="submission" date="2025-08" db="UniProtKB">
        <authorList>
            <consortium name="RefSeq"/>
        </authorList>
    </citation>
    <scope>IDENTIFICATION</scope>
    <source>
        <strain evidence="14">11010-0011.00</strain>
        <tissue evidence="14">Whole body</tissue>
    </source>
</reference>
<keyword evidence="2 10" id="KW-0813">Transport</keyword>
<keyword evidence="5 10" id="KW-0653">Protein transport</keyword>
<dbReference type="Pfam" id="PF02953">
    <property type="entry name" value="zf-Tim10_DDP"/>
    <property type="match status" value="1"/>
</dbReference>
<dbReference type="RefSeq" id="XP_030379107.1">
    <property type="nucleotide sequence ID" value="XM_030523247.1"/>
</dbReference>
<evidence type="ECO:0000256" key="6">
    <source>
        <dbReference type="ARBA" id="ARBA00023010"/>
    </source>
</evidence>
<dbReference type="SUPFAM" id="SSF144122">
    <property type="entry name" value="Tim10-like"/>
    <property type="match status" value="1"/>
</dbReference>
<evidence type="ECO:0000256" key="1">
    <source>
        <dbReference type="ARBA" id="ARBA00006720"/>
    </source>
</evidence>
<keyword evidence="13" id="KW-1185">Reference proteome</keyword>
<comment type="subcellular location">
    <subcellularLocation>
        <location evidence="10">Mitochondrion inner membrane</location>
        <topology evidence="10">Peripheral membrane protein</topology>
        <orientation evidence="10">Intermembrane side</orientation>
    </subcellularLocation>
</comment>
<dbReference type="GeneID" id="115627538"/>
<dbReference type="GO" id="GO:0042719">
    <property type="term" value="C:mitochondrial intermembrane space chaperone complex"/>
    <property type="evidence" value="ECO:0007669"/>
    <property type="project" value="UniProtKB-ARBA"/>
</dbReference>
<dbReference type="GO" id="GO:0005743">
    <property type="term" value="C:mitochondrial inner membrane"/>
    <property type="evidence" value="ECO:0007669"/>
    <property type="project" value="UniProtKB-SubCell"/>
</dbReference>
<comment type="function">
    <text evidence="10">Mitochondrial intermembrane chaperone that participates in the import and insertion of some multi-pass transmembrane proteins into the mitochondrial inner membrane. Also required for the transfer of beta-barrel precursors from the TOM complex to the sorting and assembly machinery (SAM complex) of the outer membrane. Acts as a chaperone-like protein that protects the hydrophobic precursors from aggregation and guide them through the mitochondrial intermembrane space.</text>
</comment>
<feature type="region of interest" description="Disordered" evidence="11">
    <location>
        <begin position="77"/>
        <end position="98"/>
    </location>
</feature>
<keyword evidence="10" id="KW-0999">Mitochondrion inner membrane</keyword>
<evidence type="ECO:0000256" key="9">
    <source>
        <dbReference type="ARBA" id="ARBA00023186"/>
    </source>
</evidence>
<proteinExistence type="inferred from homology"/>
<keyword evidence="6 10" id="KW-0811">Translocation</keyword>
<comment type="similarity">
    <text evidence="1 10">Belongs to the small Tim family.</text>
</comment>
<evidence type="ECO:0000313" key="13">
    <source>
        <dbReference type="Proteomes" id="UP000504634"/>
    </source>
</evidence>
<dbReference type="InterPro" id="IPR004217">
    <property type="entry name" value="Tim10-like"/>
</dbReference>
<feature type="domain" description="Tim10-like" evidence="12">
    <location>
        <begin position="16"/>
        <end position="74"/>
    </location>
</feature>
<evidence type="ECO:0000256" key="5">
    <source>
        <dbReference type="ARBA" id="ARBA00022927"/>
    </source>
</evidence>
<dbReference type="Gene3D" id="1.10.287.810">
    <property type="entry name" value="Mitochondrial import inner membrane translocase subunit tim13 like domains"/>
    <property type="match status" value="1"/>
</dbReference>
<comment type="subunit">
    <text evidence="10">Heterohexamer.</text>
</comment>
<dbReference type="GO" id="GO:0045039">
    <property type="term" value="P:protein insertion into mitochondrial inner membrane"/>
    <property type="evidence" value="ECO:0007669"/>
    <property type="project" value="UniProtKB-ARBA"/>
</dbReference>
<keyword evidence="7 10" id="KW-0496">Mitochondrion</keyword>
<accession>A0A6J2TW29</accession>
<keyword evidence="4" id="KW-0862">Zinc</keyword>
<evidence type="ECO:0000256" key="4">
    <source>
        <dbReference type="ARBA" id="ARBA00022833"/>
    </source>
</evidence>
<comment type="domain">
    <text evidence="10">The twin CX3C motif contains 4 conserved Cys residues that form 2 disulfide bonds in the mitochondrial intermembrane space.</text>
</comment>